<dbReference type="AlphaFoldDB" id="A0A9W3JTY8"/>
<name>A0A9W3JTY8_BACTU</name>
<dbReference type="Proteomes" id="UP000005257">
    <property type="component" value="Chromosome"/>
</dbReference>
<evidence type="ECO:0000313" key="2">
    <source>
        <dbReference type="Proteomes" id="UP000005257"/>
    </source>
</evidence>
<organism evidence="1 2">
    <name type="scientific">Bacillus thuringiensis HD-789</name>
    <dbReference type="NCBI Taxonomy" id="1217737"/>
    <lineage>
        <taxon>Bacteria</taxon>
        <taxon>Bacillati</taxon>
        <taxon>Bacillota</taxon>
        <taxon>Bacilli</taxon>
        <taxon>Bacillales</taxon>
        <taxon>Bacillaceae</taxon>
        <taxon>Bacillus</taxon>
        <taxon>Bacillus cereus group</taxon>
    </lineage>
</organism>
<accession>A0A9W3JTY8</accession>
<gene>
    <name evidence="1" type="ORF">BTF1_27360</name>
</gene>
<protein>
    <submittedName>
        <fullName evidence="1">Uncharacterized protein</fullName>
    </submittedName>
</protein>
<dbReference type="RefSeq" id="WP_001012361.1">
    <property type="nucleotide sequence ID" value="NC_018508.1"/>
</dbReference>
<proteinExistence type="predicted"/>
<reference evidence="1 2" key="1">
    <citation type="journal article" date="2013" name="Genome Announc.">
        <title>Complete Genome Sequence of Bacillus thuringiensis Serovar Israelensis Strain HD-789.</title>
        <authorList>
            <person name="Doggett N.A."/>
            <person name="Stubben C.J."/>
            <person name="Chertkov O."/>
            <person name="Bruce D.C."/>
            <person name="Detter J.C."/>
            <person name="Johnson S.L."/>
            <person name="Han C.S."/>
        </authorList>
    </citation>
    <scope>NUCLEOTIDE SEQUENCE [LARGE SCALE GENOMIC DNA]</scope>
    <source>
        <strain evidence="1 2">HD-789</strain>
    </source>
</reference>
<sequence length="171" mass="20029">MNFYKILFQPNDKKKPFYKQISLNNVIVGENGYSYGIQYSPQSFNDWLMDDNIYKIFLESTVKQLIMSNHKFLDLITAQKRLNLTLVDCEFKNIDIEDVLDGEEFDSELLKSVIEDFEYPIMKVYFRTKNRHMVTLKSNGVLGIDDDLSENELDDIKKLIDFLGFGPVMLV</sequence>
<dbReference type="EMBL" id="CP003763">
    <property type="protein sequence ID" value="AFQ29634.1"/>
    <property type="molecule type" value="Genomic_DNA"/>
</dbReference>
<evidence type="ECO:0000313" key="1">
    <source>
        <dbReference type="EMBL" id="AFQ29634.1"/>
    </source>
</evidence>
<dbReference type="KEGG" id="btn:BTF1_27360"/>